<name>A0A8J5QJC4_9ASCO</name>
<dbReference type="PROSITE" id="PS00463">
    <property type="entry name" value="ZN2_CY6_FUNGAL_1"/>
    <property type="match status" value="1"/>
</dbReference>
<dbReference type="Pfam" id="PF04082">
    <property type="entry name" value="Fungal_trans"/>
    <property type="match status" value="1"/>
</dbReference>
<reference evidence="10 11" key="1">
    <citation type="journal article" date="2021" name="DNA Res.">
        <title>Genome analysis of Candida subhashii reveals its hybrid nature and dual mitochondrial genome conformations.</title>
        <authorList>
            <person name="Mixao V."/>
            <person name="Hegedusova E."/>
            <person name="Saus E."/>
            <person name="Pryszcz L.P."/>
            <person name="Cillingova A."/>
            <person name="Nosek J."/>
            <person name="Gabaldon T."/>
        </authorList>
    </citation>
    <scope>NUCLEOTIDE SEQUENCE [LARGE SCALE GENOMIC DNA]</scope>
    <source>
        <strain evidence="10 11">CBS 10753</strain>
    </source>
</reference>
<evidence type="ECO:0000256" key="2">
    <source>
        <dbReference type="ARBA" id="ARBA00022723"/>
    </source>
</evidence>
<dbReference type="SMART" id="SM00906">
    <property type="entry name" value="Fungal_trans"/>
    <property type="match status" value="1"/>
</dbReference>
<dbReference type="OrthoDB" id="1924787at2759"/>
<keyword evidence="2" id="KW-0479">Metal-binding</keyword>
<dbReference type="CDD" id="cd15485">
    <property type="entry name" value="ZIP_Cat8"/>
    <property type="match status" value="1"/>
</dbReference>
<dbReference type="Proteomes" id="UP000694255">
    <property type="component" value="Unassembled WGS sequence"/>
</dbReference>
<feature type="region of interest" description="Disordered" evidence="8">
    <location>
        <begin position="923"/>
        <end position="946"/>
    </location>
</feature>
<evidence type="ECO:0000313" key="11">
    <source>
        <dbReference type="Proteomes" id="UP000694255"/>
    </source>
</evidence>
<feature type="compositionally biased region" description="Polar residues" evidence="8">
    <location>
        <begin position="1"/>
        <end position="25"/>
    </location>
</feature>
<dbReference type="InterPro" id="IPR050987">
    <property type="entry name" value="AtrR-like"/>
</dbReference>
<dbReference type="GO" id="GO:0005634">
    <property type="term" value="C:nucleus"/>
    <property type="evidence" value="ECO:0007669"/>
    <property type="project" value="UniProtKB-SubCell"/>
</dbReference>
<keyword evidence="5" id="KW-0238">DNA-binding</keyword>
<evidence type="ECO:0000256" key="8">
    <source>
        <dbReference type="SAM" id="MobiDB-lite"/>
    </source>
</evidence>
<dbReference type="AlphaFoldDB" id="A0A8J5QJC4"/>
<keyword evidence="7" id="KW-0539">Nucleus</keyword>
<dbReference type="RefSeq" id="XP_049262243.1">
    <property type="nucleotide sequence ID" value="XM_049408477.1"/>
</dbReference>
<sequence length="1083" mass="121001">MDPYLQSGTIDNNNSSTHLTTTKQPPKSKLKGSKTNTKTIKAPGSRLERVAQACDRCRAKKTKCDGKNPCSTCSAVGLECIVSDKLSRKAFPKGYTETLEERVRQLEAENKKLVGLLDMRDEQLEILNSGINITNNNKSDGELNQSIISTNDSDEFHKITASNLSLLDRQNDIHSHDHQENGCLCCSNASPHAVHDRPVSIAGSVYGFDNHTIPRPGSINLDDGILDDDTESLLSPDEYSMLENDTTFVRKGGRHHHYASNSTNRESTPAPGAFAAATAIAQMQKNKIFQHAQPQHQKQENLANKQQLLTSLVAMSIPRSTEETLCIPTLLARVCQAYGYDSKPAVLAANALGSLKETSIEVLRSPLPEDRQESLNKIIMNRSGVQKLNESEATIFLRELIELPQSRLDMDQLITVYFQEWANALPIIDKNGFLKNYLKLTNILEQHEQQQRMENESDESVDESNYESIEKFGAIMVLILALALVTKKNTYLNESKSDMIERYANVVKHYDYLIHEFIKPNCLVTQYCSIQSLQILSLALQYCLVTGDITTCYELRGRVISMAQQLRLHRCPAAVLGISGSNDGDVLRNYMQAERRILFWCVYCLDVYASLGLGIPRLLKDYEIECAMPFAGKSDDDDDDDDNVNILIVNNTELSIVGKVTKFALSIMLYCKVLANILDSIYSRFENNDIQRHSLSRDRMLDCWRRELPVDLKFEIDINGLTLKDVNNNYIDGNLWQNYNKQQITLIFLYYHAKILIYLPIISKYGHHHNVGLSEKEKLAKGDADTATIVSSISLIQQSCLQILEVLKCLSSNLSSTALPIPTNITREQSLFALFVAKGTLDYIKGGPLFNNSKQLLLDTINSLSQESRLNTPGGLNRNSFKLLELAILSILGLKLSKPTSNIRKKVLTSQPITRTAVERDPGFPRTLFRNNSTTPPPTPAMRLKSPTSNFDITNDEMFNILEKASPPTVMTNSQPAQDTFVTANASAEMGDIPMSNDTLSIDDSDGLESLLKFDPFKISINRQVLMNEFVADGSLGLVPFLEMHDSTGNTTNEDMFSMYNSNNDASQSGAGARGVSQEYWDI</sequence>
<dbReference type="CDD" id="cd12148">
    <property type="entry name" value="fungal_TF_MHR"/>
    <property type="match status" value="1"/>
</dbReference>
<dbReference type="GO" id="GO:0003677">
    <property type="term" value="F:DNA binding"/>
    <property type="evidence" value="ECO:0007669"/>
    <property type="project" value="UniProtKB-KW"/>
</dbReference>
<evidence type="ECO:0000256" key="6">
    <source>
        <dbReference type="ARBA" id="ARBA00023163"/>
    </source>
</evidence>
<evidence type="ECO:0000259" key="9">
    <source>
        <dbReference type="PROSITE" id="PS50048"/>
    </source>
</evidence>
<feature type="region of interest" description="Disordered" evidence="8">
    <location>
        <begin position="1"/>
        <end position="39"/>
    </location>
</feature>
<gene>
    <name evidence="10" type="ORF">J8A68_004510</name>
</gene>
<organism evidence="10 11">
    <name type="scientific">[Candida] subhashii</name>
    <dbReference type="NCBI Taxonomy" id="561895"/>
    <lineage>
        <taxon>Eukaryota</taxon>
        <taxon>Fungi</taxon>
        <taxon>Dikarya</taxon>
        <taxon>Ascomycota</taxon>
        <taxon>Saccharomycotina</taxon>
        <taxon>Pichiomycetes</taxon>
        <taxon>Debaryomycetaceae</taxon>
        <taxon>Spathaspora</taxon>
    </lineage>
</organism>
<dbReference type="CDD" id="cd00067">
    <property type="entry name" value="GAL4"/>
    <property type="match status" value="1"/>
</dbReference>
<dbReference type="GO" id="GO:0006351">
    <property type="term" value="P:DNA-templated transcription"/>
    <property type="evidence" value="ECO:0007669"/>
    <property type="project" value="InterPro"/>
</dbReference>
<dbReference type="GeneID" id="73471310"/>
<keyword evidence="4" id="KW-0805">Transcription regulation</keyword>
<dbReference type="GO" id="GO:0008270">
    <property type="term" value="F:zinc ion binding"/>
    <property type="evidence" value="ECO:0007669"/>
    <property type="project" value="InterPro"/>
</dbReference>
<evidence type="ECO:0000256" key="4">
    <source>
        <dbReference type="ARBA" id="ARBA00023015"/>
    </source>
</evidence>
<accession>A0A8J5QJC4</accession>
<dbReference type="InterPro" id="IPR001138">
    <property type="entry name" value="Zn2Cys6_DnaBD"/>
</dbReference>
<dbReference type="SMART" id="SM00066">
    <property type="entry name" value="GAL4"/>
    <property type="match status" value="1"/>
</dbReference>
<dbReference type="Pfam" id="PF00172">
    <property type="entry name" value="Zn_clus"/>
    <property type="match status" value="1"/>
</dbReference>
<evidence type="ECO:0000256" key="7">
    <source>
        <dbReference type="ARBA" id="ARBA00023242"/>
    </source>
</evidence>
<proteinExistence type="predicted"/>
<keyword evidence="3" id="KW-0862">Zinc</keyword>
<dbReference type="PANTHER" id="PTHR46910:SF12">
    <property type="entry name" value="REGULATORY PROTEIN CAT8"/>
    <property type="match status" value="1"/>
</dbReference>
<keyword evidence="6" id="KW-0804">Transcription</keyword>
<dbReference type="PANTHER" id="PTHR46910">
    <property type="entry name" value="TRANSCRIPTION FACTOR PDR1"/>
    <property type="match status" value="1"/>
</dbReference>
<evidence type="ECO:0000256" key="1">
    <source>
        <dbReference type="ARBA" id="ARBA00004123"/>
    </source>
</evidence>
<evidence type="ECO:0000256" key="5">
    <source>
        <dbReference type="ARBA" id="ARBA00023125"/>
    </source>
</evidence>
<dbReference type="PROSITE" id="PS50048">
    <property type="entry name" value="ZN2_CY6_FUNGAL_2"/>
    <property type="match status" value="1"/>
</dbReference>
<dbReference type="EMBL" id="JAGSYN010000186">
    <property type="protein sequence ID" value="KAG7662010.1"/>
    <property type="molecule type" value="Genomic_DNA"/>
</dbReference>
<protein>
    <submittedName>
        <fullName evidence="10">CAT8</fullName>
    </submittedName>
</protein>
<comment type="caution">
    <text evidence="10">The sequence shown here is derived from an EMBL/GenBank/DDBJ whole genome shotgun (WGS) entry which is preliminary data.</text>
</comment>
<evidence type="ECO:0000313" key="10">
    <source>
        <dbReference type="EMBL" id="KAG7662010.1"/>
    </source>
</evidence>
<dbReference type="GO" id="GO:0000981">
    <property type="term" value="F:DNA-binding transcription factor activity, RNA polymerase II-specific"/>
    <property type="evidence" value="ECO:0007669"/>
    <property type="project" value="InterPro"/>
</dbReference>
<comment type="subcellular location">
    <subcellularLocation>
        <location evidence="1">Nucleus</location>
    </subcellularLocation>
</comment>
<keyword evidence="11" id="KW-1185">Reference proteome</keyword>
<dbReference type="InterPro" id="IPR007219">
    <property type="entry name" value="XnlR_reg_dom"/>
</dbReference>
<feature type="domain" description="Zn(2)-C6 fungal-type" evidence="9">
    <location>
        <begin position="53"/>
        <end position="82"/>
    </location>
</feature>
<dbReference type="FunFam" id="4.10.240.10:FF:000007">
    <property type="entry name" value="C6 transcription factor FacB"/>
    <property type="match status" value="1"/>
</dbReference>
<evidence type="ECO:0000256" key="3">
    <source>
        <dbReference type="ARBA" id="ARBA00022833"/>
    </source>
</evidence>